<evidence type="ECO:0000259" key="11">
    <source>
        <dbReference type="PROSITE" id="PS51755"/>
    </source>
</evidence>
<dbReference type="OrthoDB" id="9790442at2"/>
<dbReference type="GO" id="GO:0000156">
    <property type="term" value="F:phosphorelay response regulator activity"/>
    <property type="evidence" value="ECO:0007669"/>
    <property type="project" value="TreeGrafter"/>
</dbReference>
<dbReference type="Gene3D" id="3.40.50.2300">
    <property type="match status" value="1"/>
</dbReference>
<dbReference type="Pfam" id="PF00486">
    <property type="entry name" value="Trans_reg_C"/>
    <property type="match status" value="1"/>
</dbReference>
<keyword evidence="5 9" id="KW-0238">DNA-binding</keyword>
<dbReference type="GO" id="GO:0005829">
    <property type="term" value="C:cytosol"/>
    <property type="evidence" value="ECO:0007669"/>
    <property type="project" value="TreeGrafter"/>
</dbReference>
<feature type="domain" description="Response regulatory" evidence="10">
    <location>
        <begin position="7"/>
        <end position="123"/>
    </location>
</feature>
<dbReference type="PROSITE" id="PS51755">
    <property type="entry name" value="OMPR_PHOB"/>
    <property type="match status" value="1"/>
</dbReference>
<evidence type="ECO:0000256" key="8">
    <source>
        <dbReference type="PROSITE-ProRule" id="PRU00169"/>
    </source>
</evidence>
<dbReference type="SMART" id="SM00862">
    <property type="entry name" value="Trans_reg_C"/>
    <property type="match status" value="1"/>
</dbReference>
<dbReference type="AlphaFoldDB" id="A0A4R8DSJ6"/>
<dbReference type="InterPro" id="IPR001789">
    <property type="entry name" value="Sig_transdc_resp-reg_receiver"/>
</dbReference>
<evidence type="ECO:0000256" key="9">
    <source>
        <dbReference type="PROSITE-ProRule" id="PRU01091"/>
    </source>
</evidence>
<dbReference type="PANTHER" id="PTHR48111:SF40">
    <property type="entry name" value="PHOSPHATE REGULON TRANSCRIPTIONAL REGULATORY PROTEIN PHOB"/>
    <property type="match status" value="1"/>
</dbReference>
<keyword evidence="13" id="KW-1185">Reference proteome</keyword>
<evidence type="ECO:0000256" key="6">
    <source>
        <dbReference type="ARBA" id="ARBA00023163"/>
    </source>
</evidence>
<dbReference type="GO" id="GO:0000976">
    <property type="term" value="F:transcription cis-regulatory region binding"/>
    <property type="evidence" value="ECO:0007669"/>
    <property type="project" value="TreeGrafter"/>
</dbReference>
<dbReference type="CDD" id="cd00383">
    <property type="entry name" value="trans_reg_C"/>
    <property type="match status" value="1"/>
</dbReference>
<protein>
    <recommendedName>
        <fullName evidence="1">Phosphate regulon transcriptional regulatory protein PhoB</fullName>
    </recommendedName>
</protein>
<feature type="modified residue" description="4-aspartylphosphate" evidence="8">
    <location>
        <position position="56"/>
    </location>
</feature>
<keyword evidence="4" id="KW-0805">Transcription regulation</keyword>
<dbReference type="InterPro" id="IPR011006">
    <property type="entry name" value="CheY-like_superfamily"/>
</dbReference>
<dbReference type="InterPro" id="IPR039420">
    <property type="entry name" value="WalR-like"/>
</dbReference>
<dbReference type="InterPro" id="IPR036388">
    <property type="entry name" value="WH-like_DNA-bd_sf"/>
</dbReference>
<dbReference type="Pfam" id="PF00072">
    <property type="entry name" value="Response_reg"/>
    <property type="match status" value="1"/>
</dbReference>
<evidence type="ECO:0000259" key="10">
    <source>
        <dbReference type="PROSITE" id="PS50110"/>
    </source>
</evidence>
<comment type="caution">
    <text evidence="12">The sequence shown here is derived from an EMBL/GenBank/DDBJ whole genome shotgun (WGS) entry which is preliminary data.</text>
</comment>
<keyword evidence="6" id="KW-0804">Transcription</keyword>
<evidence type="ECO:0000256" key="5">
    <source>
        <dbReference type="ARBA" id="ARBA00023125"/>
    </source>
</evidence>
<dbReference type="SUPFAM" id="SSF46894">
    <property type="entry name" value="C-terminal effector domain of the bipartite response regulators"/>
    <property type="match status" value="1"/>
</dbReference>
<keyword evidence="2 8" id="KW-0597">Phosphoprotein</keyword>
<dbReference type="SUPFAM" id="SSF52172">
    <property type="entry name" value="CheY-like"/>
    <property type="match status" value="1"/>
</dbReference>
<evidence type="ECO:0000313" key="13">
    <source>
        <dbReference type="Proteomes" id="UP000294498"/>
    </source>
</evidence>
<feature type="domain" description="OmpR/PhoB-type" evidence="11">
    <location>
        <begin position="140"/>
        <end position="234"/>
    </location>
</feature>
<dbReference type="RefSeq" id="WP_133991428.1">
    <property type="nucleotide sequence ID" value="NZ_SODV01000001.1"/>
</dbReference>
<dbReference type="PANTHER" id="PTHR48111">
    <property type="entry name" value="REGULATOR OF RPOS"/>
    <property type="match status" value="1"/>
</dbReference>
<organism evidence="12 13">
    <name type="scientific">Dinghuibacter silviterrae</name>
    <dbReference type="NCBI Taxonomy" id="1539049"/>
    <lineage>
        <taxon>Bacteria</taxon>
        <taxon>Pseudomonadati</taxon>
        <taxon>Bacteroidota</taxon>
        <taxon>Chitinophagia</taxon>
        <taxon>Chitinophagales</taxon>
        <taxon>Chitinophagaceae</taxon>
        <taxon>Dinghuibacter</taxon>
    </lineage>
</organism>
<sequence>MDTKGKKILIADDEPDILEILQYNLAAEGYQVITAKDGDEAIEKARAFHPELIVLDIMMPKKNGIEVCNILRMQPAFGETLIIFLTALSDEKNQIHGLETGADDYVSKPISPKVLISRVNALFRRTRRRPTEGVAAPLPGNTIQVGDLMIDKEKFLVNYQQKDITLAKKEFELLALLASRPGRVFLRNEILSQVWGTDVIVGDRTIDVHIRKIRQKLEVDCITTVKGVGYKFEL</sequence>
<dbReference type="Proteomes" id="UP000294498">
    <property type="component" value="Unassembled WGS sequence"/>
</dbReference>
<evidence type="ECO:0000256" key="2">
    <source>
        <dbReference type="ARBA" id="ARBA00022553"/>
    </source>
</evidence>
<dbReference type="GO" id="GO:0006355">
    <property type="term" value="P:regulation of DNA-templated transcription"/>
    <property type="evidence" value="ECO:0007669"/>
    <property type="project" value="InterPro"/>
</dbReference>
<dbReference type="GO" id="GO:0032993">
    <property type="term" value="C:protein-DNA complex"/>
    <property type="evidence" value="ECO:0007669"/>
    <property type="project" value="TreeGrafter"/>
</dbReference>
<evidence type="ECO:0000256" key="4">
    <source>
        <dbReference type="ARBA" id="ARBA00023015"/>
    </source>
</evidence>
<reference evidence="12 13" key="1">
    <citation type="submission" date="2019-03" db="EMBL/GenBank/DDBJ databases">
        <title>Genomic Encyclopedia of Type Strains, Phase IV (KMG-IV): sequencing the most valuable type-strain genomes for metagenomic binning, comparative biology and taxonomic classification.</title>
        <authorList>
            <person name="Goeker M."/>
        </authorList>
    </citation>
    <scope>NUCLEOTIDE SEQUENCE [LARGE SCALE GENOMIC DNA]</scope>
    <source>
        <strain evidence="12 13">DSM 100059</strain>
    </source>
</reference>
<dbReference type="InterPro" id="IPR001867">
    <property type="entry name" value="OmpR/PhoB-type_DNA-bd"/>
</dbReference>
<gene>
    <name evidence="12" type="ORF">EDB95_1148</name>
</gene>
<comment type="function">
    <text evidence="7">This protein is a positive regulator for the phosphate regulon. Transcription of this operon is positively regulated by PhoB and PhoR when phosphate is limited.</text>
</comment>
<dbReference type="FunFam" id="1.10.10.10:FF:000018">
    <property type="entry name" value="DNA-binding response regulator ResD"/>
    <property type="match status" value="1"/>
</dbReference>
<evidence type="ECO:0000256" key="7">
    <source>
        <dbReference type="ARBA" id="ARBA00024735"/>
    </source>
</evidence>
<dbReference type="InterPro" id="IPR016032">
    <property type="entry name" value="Sig_transdc_resp-reg_C-effctor"/>
</dbReference>
<keyword evidence="3" id="KW-0902">Two-component regulatory system</keyword>
<evidence type="ECO:0000256" key="3">
    <source>
        <dbReference type="ARBA" id="ARBA00023012"/>
    </source>
</evidence>
<dbReference type="EMBL" id="SODV01000001">
    <property type="protein sequence ID" value="TDX00131.1"/>
    <property type="molecule type" value="Genomic_DNA"/>
</dbReference>
<accession>A0A4R8DSJ6</accession>
<dbReference type="Gene3D" id="1.10.10.10">
    <property type="entry name" value="Winged helix-like DNA-binding domain superfamily/Winged helix DNA-binding domain"/>
    <property type="match status" value="1"/>
</dbReference>
<dbReference type="FunFam" id="3.40.50.2300:FF:000001">
    <property type="entry name" value="DNA-binding response regulator PhoB"/>
    <property type="match status" value="1"/>
</dbReference>
<name>A0A4R8DSJ6_9BACT</name>
<feature type="DNA-binding region" description="OmpR/PhoB-type" evidence="9">
    <location>
        <begin position="140"/>
        <end position="234"/>
    </location>
</feature>
<evidence type="ECO:0000256" key="1">
    <source>
        <dbReference type="ARBA" id="ARBA00013332"/>
    </source>
</evidence>
<evidence type="ECO:0000313" key="12">
    <source>
        <dbReference type="EMBL" id="TDX00131.1"/>
    </source>
</evidence>
<dbReference type="PROSITE" id="PS50110">
    <property type="entry name" value="RESPONSE_REGULATORY"/>
    <property type="match status" value="1"/>
</dbReference>
<proteinExistence type="predicted"/>
<dbReference type="SMART" id="SM00448">
    <property type="entry name" value="REC"/>
    <property type="match status" value="1"/>
</dbReference>